<dbReference type="OrthoDB" id="9794370at2"/>
<proteinExistence type="predicted"/>
<keyword evidence="8" id="KW-0804">Transcription</keyword>
<evidence type="ECO:0000256" key="6">
    <source>
        <dbReference type="ARBA" id="ARBA00023015"/>
    </source>
</evidence>
<dbReference type="InterPro" id="IPR041522">
    <property type="entry name" value="CdaR_GGDEF"/>
</dbReference>
<evidence type="ECO:0000256" key="2">
    <source>
        <dbReference type="ARBA" id="ARBA00018672"/>
    </source>
</evidence>
<keyword evidence="6" id="KW-0805">Transcription regulation</keyword>
<dbReference type="SUPFAM" id="SSF52172">
    <property type="entry name" value="CheY-like"/>
    <property type="match status" value="1"/>
</dbReference>
<dbReference type="Gene3D" id="3.40.50.2300">
    <property type="match status" value="1"/>
</dbReference>
<dbReference type="PRINTS" id="PR00032">
    <property type="entry name" value="HTHARAC"/>
</dbReference>
<feature type="domain" description="Response regulatory" evidence="12">
    <location>
        <begin position="5"/>
        <end position="122"/>
    </location>
</feature>
<keyword evidence="14" id="KW-1185">Reference proteome</keyword>
<evidence type="ECO:0000313" key="14">
    <source>
        <dbReference type="Proteomes" id="UP000290106"/>
    </source>
</evidence>
<feature type="domain" description="HTH araC/xylS-type" evidence="11">
    <location>
        <begin position="431"/>
        <end position="530"/>
    </location>
</feature>
<dbReference type="Pfam" id="PF00072">
    <property type="entry name" value="Response_reg"/>
    <property type="match status" value="1"/>
</dbReference>
<dbReference type="InterPro" id="IPR011006">
    <property type="entry name" value="CheY-like_superfamily"/>
</dbReference>
<dbReference type="PANTHER" id="PTHR42713">
    <property type="entry name" value="HISTIDINE KINASE-RELATED"/>
    <property type="match status" value="1"/>
</dbReference>
<dbReference type="AlphaFoldDB" id="A0A4Q1RKA9"/>
<keyword evidence="3" id="KW-0963">Cytoplasm</keyword>
<dbReference type="RefSeq" id="WP_129258854.1">
    <property type="nucleotide sequence ID" value="NZ_SDKC01000001.1"/>
</dbReference>
<dbReference type="InterPro" id="IPR051552">
    <property type="entry name" value="HptR"/>
</dbReference>
<comment type="subcellular location">
    <subcellularLocation>
        <location evidence="1">Cytoplasm</location>
    </subcellularLocation>
</comment>
<dbReference type="InterPro" id="IPR018060">
    <property type="entry name" value="HTH_AraC"/>
</dbReference>
<evidence type="ECO:0000256" key="5">
    <source>
        <dbReference type="ARBA" id="ARBA00023012"/>
    </source>
</evidence>
<dbReference type="GO" id="GO:0043565">
    <property type="term" value="F:sequence-specific DNA binding"/>
    <property type="evidence" value="ECO:0007669"/>
    <property type="project" value="InterPro"/>
</dbReference>
<name>A0A4Q1RKA9_9FIRM</name>
<dbReference type="Proteomes" id="UP000290106">
    <property type="component" value="Unassembled WGS sequence"/>
</dbReference>
<evidence type="ECO:0000256" key="7">
    <source>
        <dbReference type="ARBA" id="ARBA00023125"/>
    </source>
</evidence>
<dbReference type="CDD" id="cd17536">
    <property type="entry name" value="REC_YesN-like"/>
    <property type="match status" value="1"/>
</dbReference>
<reference evidence="13 14" key="1">
    <citation type="submission" date="2019-01" db="EMBL/GenBank/DDBJ databases">
        <title>Blautia sp. nov. KGMB01111 isolated human feces.</title>
        <authorList>
            <person name="Park J.-E."/>
            <person name="Kim J.-S."/>
            <person name="Park S.-H."/>
        </authorList>
    </citation>
    <scope>NUCLEOTIDE SEQUENCE [LARGE SCALE GENOMIC DNA]</scope>
    <source>
        <strain evidence="13 14">KGMB01111</strain>
    </source>
</reference>
<sequence>MEQYKVILVDDEVEVIDVMKKKIRWNDLGFDVVGSATNGVKALELVEKLQPDVVLTDIKMPYMDGLELARKLNRDYPNIYIMLCTGFDEFEYAKEAVHLEIKEYMLKPISATELSESLMKLKTTLDREREEKLNVKKLEDYFQEVLPKLQSNFFISLIEGRVREEEYERFLLDYRVDMKGPLFCCIIFHTSENDVPDGMNPLLLSMSVEREIKQRLMENCNCQEFIYMGNTILIMELHSEDEIAQLTDKCDRFCRWAWRIMGAAVTAGIGTVCNNLYDISISYEGAREAVSYRVLYGTKRAINIAEIVPKESKKAVPLEETRMQELFRAIHVGNQEKIRKEAIKETEKLHKNAATISQYNLATMEIVSGFFKFCANNSMDFNEISGNVQNLYERVTQFDENSMTNWIINMSTAISEKLRSTRNSTSRRIITDAQNIVKDRYMEPDLSLDDVCADLGVSNSYFSSSFKKETGQSFVSYLTDYRMDRAEELVLNTDKKSYKIAEKVGYQDANYFSYVFKKKFGVSPSKYRASGKQQSEKRKE</sequence>
<keyword evidence="7" id="KW-0238">DNA-binding</keyword>
<dbReference type="InterPro" id="IPR009057">
    <property type="entry name" value="Homeodomain-like_sf"/>
</dbReference>
<accession>A0A4Q1RKA9</accession>
<dbReference type="SUPFAM" id="SSF46689">
    <property type="entry name" value="Homeodomain-like"/>
    <property type="match status" value="2"/>
</dbReference>
<dbReference type="Pfam" id="PF17853">
    <property type="entry name" value="GGDEF_2"/>
    <property type="match status" value="1"/>
</dbReference>
<dbReference type="GO" id="GO:0003700">
    <property type="term" value="F:DNA-binding transcription factor activity"/>
    <property type="evidence" value="ECO:0007669"/>
    <property type="project" value="InterPro"/>
</dbReference>
<evidence type="ECO:0000259" key="12">
    <source>
        <dbReference type="PROSITE" id="PS50110"/>
    </source>
</evidence>
<evidence type="ECO:0000313" key="13">
    <source>
        <dbReference type="EMBL" id="RXS76251.1"/>
    </source>
</evidence>
<dbReference type="GO" id="GO:0000160">
    <property type="term" value="P:phosphorelay signal transduction system"/>
    <property type="evidence" value="ECO:0007669"/>
    <property type="project" value="UniProtKB-KW"/>
</dbReference>
<dbReference type="InterPro" id="IPR020449">
    <property type="entry name" value="Tscrpt_reg_AraC-type_HTH"/>
</dbReference>
<evidence type="ECO:0000256" key="4">
    <source>
        <dbReference type="ARBA" id="ARBA00022553"/>
    </source>
</evidence>
<gene>
    <name evidence="13" type="ORF">ETP43_14300</name>
</gene>
<evidence type="ECO:0000256" key="9">
    <source>
        <dbReference type="ARBA" id="ARBA00024867"/>
    </source>
</evidence>
<evidence type="ECO:0000256" key="10">
    <source>
        <dbReference type="PROSITE-ProRule" id="PRU00169"/>
    </source>
</evidence>
<dbReference type="PROSITE" id="PS01124">
    <property type="entry name" value="HTH_ARAC_FAMILY_2"/>
    <property type="match status" value="1"/>
</dbReference>
<dbReference type="InterPro" id="IPR001789">
    <property type="entry name" value="Sig_transdc_resp-reg_receiver"/>
</dbReference>
<dbReference type="Pfam" id="PF12833">
    <property type="entry name" value="HTH_18"/>
    <property type="match status" value="1"/>
</dbReference>
<dbReference type="EMBL" id="SDKC01000001">
    <property type="protein sequence ID" value="RXS76251.1"/>
    <property type="molecule type" value="Genomic_DNA"/>
</dbReference>
<evidence type="ECO:0000256" key="1">
    <source>
        <dbReference type="ARBA" id="ARBA00004496"/>
    </source>
</evidence>
<protein>
    <recommendedName>
        <fullName evidence="2">Stage 0 sporulation protein A homolog</fullName>
    </recommendedName>
</protein>
<dbReference type="SMART" id="SM00342">
    <property type="entry name" value="HTH_ARAC"/>
    <property type="match status" value="1"/>
</dbReference>
<evidence type="ECO:0000259" key="11">
    <source>
        <dbReference type="PROSITE" id="PS01124"/>
    </source>
</evidence>
<evidence type="ECO:0000256" key="8">
    <source>
        <dbReference type="ARBA" id="ARBA00023163"/>
    </source>
</evidence>
<dbReference type="Gene3D" id="1.10.10.60">
    <property type="entry name" value="Homeodomain-like"/>
    <property type="match status" value="2"/>
</dbReference>
<organism evidence="13 14">
    <name type="scientific">Blautia faecicola</name>
    <dbReference type="NCBI Taxonomy" id="2509240"/>
    <lineage>
        <taxon>Bacteria</taxon>
        <taxon>Bacillati</taxon>
        <taxon>Bacillota</taxon>
        <taxon>Clostridia</taxon>
        <taxon>Lachnospirales</taxon>
        <taxon>Lachnospiraceae</taxon>
        <taxon>Blautia</taxon>
    </lineage>
</organism>
<keyword evidence="5" id="KW-0902">Two-component regulatory system</keyword>
<feature type="modified residue" description="4-aspartylphosphate" evidence="10">
    <location>
        <position position="57"/>
    </location>
</feature>
<dbReference type="GO" id="GO:0005737">
    <property type="term" value="C:cytoplasm"/>
    <property type="evidence" value="ECO:0007669"/>
    <property type="project" value="UniProtKB-SubCell"/>
</dbReference>
<keyword evidence="4 10" id="KW-0597">Phosphoprotein</keyword>
<dbReference type="PROSITE" id="PS50110">
    <property type="entry name" value="RESPONSE_REGULATORY"/>
    <property type="match status" value="1"/>
</dbReference>
<evidence type="ECO:0000256" key="3">
    <source>
        <dbReference type="ARBA" id="ARBA00022490"/>
    </source>
</evidence>
<dbReference type="PANTHER" id="PTHR42713:SF3">
    <property type="entry name" value="TRANSCRIPTIONAL REGULATORY PROTEIN HPTR"/>
    <property type="match status" value="1"/>
</dbReference>
<dbReference type="SMART" id="SM00448">
    <property type="entry name" value="REC"/>
    <property type="match status" value="1"/>
</dbReference>
<comment type="function">
    <text evidence="9">May play the central regulatory role in sporulation. It may be an element of the effector pathway responsible for the activation of sporulation genes in response to nutritional stress. Spo0A may act in concert with spo0H (a sigma factor) to control the expression of some genes that are critical to the sporulation process.</text>
</comment>
<comment type="caution">
    <text evidence="13">The sequence shown here is derived from an EMBL/GenBank/DDBJ whole genome shotgun (WGS) entry which is preliminary data.</text>
</comment>